<feature type="region of interest" description="Disordered" evidence="1">
    <location>
        <begin position="429"/>
        <end position="465"/>
    </location>
</feature>
<dbReference type="Pfam" id="PF25376">
    <property type="entry name" value="Pre-PUA_NSUN2"/>
    <property type="match status" value="1"/>
</dbReference>
<dbReference type="PRINTS" id="PR02008">
    <property type="entry name" value="RCMTFAMILY"/>
</dbReference>
<dbReference type="InterPro" id="IPR057286">
    <property type="entry name" value="PUA_NSUN2"/>
</dbReference>
<feature type="region of interest" description="Disordered" evidence="1">
    <location>
        <begin position="1"/>
        <end position="33"/>
    </location>
</feature>
<sequence length="690" mass="79197">MGRKNRFRKNHHFNHNKKADQEQGKQNNVDTRKPYSDIIRENEKFVEYYKHLNVCKEAEFNDFITCLKTDLPATFRITGSKEVACKILEIVENQLIKHCVNEVEGTEKPNIFPLPWYPNKLAWQMEITRKDIRRVEAYYKLHNFLISETENGTISRQETVSMIPPLLLDVQSHHKVLDMCAAPGSKTAQLLELLHANEDPIPSGYVIANDIDNKRCYMLVHQAKRLNSPCVAVINHDSAILPNLLTTLPDGAKEQVKFDRILCDVPCSGDGTLRKNPDIWMKWTAANGLNLHGVQTRILRRGVELLNVDGKLVYSTCSINPIENESVVHRILKEFDGVLELVDVSSVLPGLKYMPGMEDWLVSSRNLEFYKTFEDVDEKWITTIRPQMFPPKPEDRAKFHLNRCIRILPHQQNTGAFFVAVFKKLKPTREEPTKMETETEEVSDGNKKREHDDNLPHNQRKKRKKDTYREDPFVFFNENEPVWNDIKSFYQVSDSFDSKCLLTRCHVGKKKNIYLTSDAVRNLVVSNQGTVKFINTGVKAFVRCDNKNMKCAFRIANDGLESIYPYIGNDRKVDIPRDDLIILLMNDTPQKSPPIAKLSESVQKQVENLSPGSCVLIYKEETSASTPLVIHISGWRGTTSLRCYMDKHSTVHLLRLLGGDISKYDVNKFKKAESEVQNENDSDADSSSKT</sequence>
<protein>
    <submittedName>
        <fullName evidence="5">Uncharacterized protein</fullName>
    </submittedName>
</protein>
<feature type="domain" description="SAM-dependent methyltransferase RsmB-F/NOP2-type catalytic core" evidence="2">
    <location>
        <begin position="166"/>
        <end position="422"/>
    </location>
</feature>
<dbReference type="EMBL" id="OV651829">
    <property type="protein sequence ID" value="CAH1104698.1"/>
    <property type="molecule type" value="Genomic_DNA"/>
</dbReference>
<dbReference type="InterPro" id="IPR023270">
    <property type="entry name" value="RCMT_NCL1"/>
</dbReference>
<dbReference type="InterPro" id="IPR018314">
    <property type="entry name" value="RsmB/NOL1/NOP2-like_CS"/>
</dbReference>
<name>A0A9P0CR49_9CUCU</name>
<dbReference type="GO" id="GO:0005634">
    <property type="term" value="C:nucleus"/>
    <property type="evidence" value="ECO:0007669"/>
    <property type="project" value="TreeGrafter"/>
</dbReference>
<evidence type="ECO:0000259" key="3">
    <source>
        <dbReference type="Pfam" id="PF25376"/>
    </source>
</evidence>
<dbReference type="Pfam" id="PF01189">
    <property type="entry name" value="Methyltr_RsmB-F"/>
    <property type="match status" value="1"/>
</dbReference>
<dbReference type="InterPro" id="IPR029063">
    <property type="entry name" value="SAM-dependent_MTases_sf"/>
</dbReference>
<proteinExistence type="predicted"/>
<dbReference type="GO" id="GO:0016428">
    <property type="term" value="F:tRNA (cytidine-5-)-methyltransferase activity"/>
    <property type="evidence" value="ECO:0007669"/>
    <property type="project" value="InterPro"/>
</dbReference>
<evidence type="ECO:0000259" key="2">
    <source>
        <dbReference type="Pfam" id="PF01189"/>
    </source>
</evidence>
<dbReference type="GO" id="GO:0000049">
    <property type="term" value="F:tRNA binding"/>
    <property type="evidence" value="ECO:0007669"/>
    <property type="project" value="TreeGrafter"/>
</dbReference>
<dbReference type="PROSITE" id="PS01153">
    <property type="entry name" value="NOL1_NOP2_SUN"/>
    <property type="match status" value="1"/>
</dbReference>
<gene>
    <name evidence="5" type="ORF">PSYICH_LOCUS5431</name>
</gene>
<feature type="domain" description="RNA cytosine-C(5)-methyltransferase NSUN2-like pre-PUA" evidence="3">
    <location>
        <begin position="474"/>
        <end position="567"/>
    </location>
</feature>
<dbReference type="SUPFAM" id="SSF53335">
    <property type="entry name" value="S-adenosyl-L-methionine-dependent methyltransferases"/>
    <property type="match status" value="1"/>
</dbReference>
<feature type="domain" description="RNA cytosine-C(5)-methyltransferase NSUN2-like PUA" evidence="4">
    <location>
        <begin position="571"/>
        <end position="658"/>
    </location>
</feature>
<evidence type="ECO:0000313" key="6">
    <source>
        <dbReference type="Proteomes" id="UP001153636"/>
    </source>
</evidence>
<dbReference type="Pfam" id="PF25378">
    <property type="entry name" value="PUA_NSUN2"/>
    <property type="match status" value="1"/>
</dbReference>
<dbReference type="GO" id="GO:0005737">
    <property type="term" value="C:cytoplasm"/>
    <property type="evidence" value="ECO:0007669"/>
    <property type="project" value="TreeGrafter"/>
</dbReference>
<accession>A0A9P0CR49</accession>
<dbReference type="InterPro" id="IPR049560">
    <property type="entry name" value="MeTrfase_RsmB-F_NOP2_cat"/>
</dbReference>
<dbReference type="PANTHER" id="PTHR22808">
    <property type="entry name" value="NCL1 YEAST -RELATED NOL1/NOP2/FMU SUN DOMAIN-CONTAINING"/>
    <property type="match status" value="1"/>
</dbReference>
<dbReference type="CDD" id="cd02440">
    <property type="entry name" value="AdoMet_MTases"/>
    <property type="match status" value="1"/>
</dbReference>
<evidence type="ECO:0000313" key="5">
    <source>
        <dbReference type="EMBL" id="CAH1104698.1"/>
    </source>
</evidence>
<dbReference type="InterPro" id="IPR023267">
    <property type="entry name" value="RCMT"/>
</dbReference>
<evidence type="ECO:0000256" key="1">
    <source>
        <dbReference type="SAM" id="MobiDB-lite"/>
    </source>
</evidence>
<evidence type="ECO:0000259" key="4">
    <source>
        <dbReference type="Pfam" id="PF25378"/>
    </source>
</evidence>
<dbReference type="AlphaFoldDB" id="A0A9P0CR49"/>
<feature type="compositionally biased region" description="Basic residues" evidence="1">
    <location>
        <begin position="1"/>
        <end position="16"/>
    </location>
</feature>
<reference evidence="5" key="1">
    <citation type="submission" date="2022-01" db="EMBL/GenBank/DDBJ databases">
        <authorList>
            <person name="King R."/>
        </authorList>
    </citation>
    <scope>NUCLEOTIDE SEQUENCE</scope>
</reference>
<feature type="compositionally biased region" description="Basic and acidic residues" evidence="1">
    <location>
        <begin position="444"/>
        <end position="455"/>
    </location>
</feature>
<dbReference type="Gene3D" id="3.40.50.150">
    <property type="entry name" value="Vaccinia Virus protein VP39"/>
    <property type="match status" value="1"/>
</dbReference>
<keyword evidence="6" id="KW-1185">Reference proteome</keyword>
<dbReference type="GO" id="GO:0030488">
    <property type="term" value="P:tRNA methylation"/>
    <property type="evidence" value="ECO:0007669"/>
    <property type="project" value="TreeGrafter"/>
</dbReference>
<dbReference type="OrthoDB" id="6093671at2759"/>
<dbReference type="PANTHER" id="PTHR22808:SF1">
    <property type="entry name" value="RNA CYTOSINE-C(5)-METHYLTRANSFERASE NSUN2-RELATED"/>
    <property type="match status" value="1"/>
</dbReference>
<dbReference type="Proteomes" id="UP001153636">
    <property type="component" value="Chromosome 17"/>
</dbReference>
<dbReference type="InterPro" id="IPR057285">
    <property type="entry name" value="Pre-PUA_NSUN2"/>
</dbReference>
<dbReference type="PRINTS" id="PR02011">
    <property type="entry name" value="RCMTNCL1"/>
</dbReference>
<organism evidence="5 6">
    <name type="scientific">Psylliodes chrysocephalus</name>
    <dbReference type="NCBI Taxonomy" id="3402493"/>
    <lineage>
        <taxon>Eukaryota</taxon>
        <taxon>Metazoa</taxon>
        <taxon>Ecdysozoa</taxon>
        <taxon>Arthropoda</taxon>
        <taxon>Hexapoda</taxon>
        <taxon>Insecta</taxon>
        <taxon>Pterygota</taxon>
        <taxon>Neoptera</taxon>
        <taxon>Endopterygota</taxon>
        <taxon>Coleoptera</taxon>
        <taxon>Polyphaga</taxon>
        <taxon>Cucujiformia</taxon>
        <taxon>Chrysomeloidea</taxon>
        <taxon>Chrysomelidae</taxon>
        <taxon>Galerucinae</taxon>
        <taxon>Alticini</taxon>
        <taxon>Psylliodes</taxon>
    </lineage>
</organism>